<dbReference type="CTD" id="9812494"/>
<keyword evidence="3" id="KW-0862">Zinc</keyword>
<dbReference type="OrthoDB" id="6108580at2759"/>
<keyword evidence="5" id="KW-0812">Transmembrane</keyword>
<feature type="transmembrane region" description="Helical" evidence="5">
    <location>
        <begin position="36"/>
        <end position="57"/>
    </location>
</feature>
<evidence type="ECO:0000256" key="5">
    <source>
        <dbReference type="SAM" id="Phobius"/>
    </source>
</evidence>
<keyword evidence="8" id="KW-1185">Reference proteome</keyword>
<dbReference type="Proteomes" id="UP000008281">
    <property type="component" value="Unassembled WGS sequence"/>
</dbReference>
<evidence type="ECO:0000256" key="1">
    <source>
        <dbReference type="ARBA" id="ARBA00022723"/>
    </source>
</evidence>
<gene>
    <name evidence="7" type="ORF">CRE_10629</name>
</gene>
<dbReference type="SUPFAM" id="SSF57850">
    <property type="entry name" value="RING/U-box"/>
    <property type="match status" value="1"/>
</dbReference>
<feature type="transmembrane region" description="Helical" evidence="5">
    <location>
        <begin position="166"/>
        <end position="185"/>
    </location>
</feature>
<dbReference type="PROSITE" id="PS50089">
    <property type="entry name" value="ZF_RING_2"/>
    <property type="match status" value="1"/>
</dbReference>
<dbReference type="PANTHER" id="PTHR47156:SF7">
    <property type="entry name" value="RING-TYPE DOMAIN-CONTAINING PROTEIN"/>
    <property type="match status" value="1"/>
</dbReference>
<feature type="domain" description="RING-type" evidence="6">
    <location>
        <begin position="258"/>
        <end position="312"/>
    </location>
</feature>
<dbReference type="InParanoid" id="E3NBL6"/>
<dbReference type="EMBL" id="DS268586">
    <property type="protein sequence ID" value="EFO92018.1"/>
    <property type="molecule type" value="Genomic_DNA"/>
</dbReference>
<keyword evidence="2 4" id="KW-0863">Zinc-finger</keyword>
<feature type="transmembrane region" description="Helical" evidence="5">
    <location>
        <begin position="72"/>
        <end position="93"/>
    </location>
</feature>
<dbReference type="InterPro" id="IPR013083">
    <property type="entry name" value="Znf_RING/FYVE/PHD"/>
</dbReference>
<protein>
    <recommendedName>
        <fullName evidence="6">RING-type domain-containing protein</fullName>
    </recommendedName>
</protein>
<dbReference type="SMART" id="SM00184">
    <property type="entry name" value="RING"/>
    <property type="match status" value="1"/>
</dbReference>
<evidence type="ECO:0000256" key="2">
    <source>
        <dbReference type="ARBA" id="ARBA00022771"/>
    </source>
</evidence>
<feature type="transmembrane region" description="Helical" evidence="5">
    <location>
        <begin position="6"/>
        <end position="24"/>
    </location>
</feature>
<dbReference type="eggNOG" id="KOG4185">
    <property type="taxonomic scope" value="Eukaryota"/>
</dbReference>
<keyword evidence="5" id="KW-0472">Membrane</keyword>
<evidence type="ECO:0000256" key="4">
    <source>
        <dbReference type="PROSITE-ProRule" id="PRU00175"/>
    </source>
</evidence>
<dbReference type="HOGENOM" id="CLU_889170_0_0_1"/>
<dbReference type="InterPro" id="IPR001841">
    <property type="entry name" value="Znf_RING"/>
</dbReference>
<feature type="transmembrane region" description="Helical" evidence="5">
    <location>
        <begin position="105"/>
        <end position="126"/>
    </location>
</feature>
<evidence type="ECO:0000259" key="6">
    <source>
        <dbReference type="PROSITE" id="PS50089"/>
    </source>
</evidence>
<keyword evidence="5" id="KW-1133">Transmembrane helix</keyword>
<dbReference type="GO" id="GO:0008270">
    <property type="term" value="F:zinc ion binding"/>
    <property type="evidence" value="ECO:0007669"/>
    <property type="project" value="UniProtKB-KW"/>
</dbReference>
<dbReference type="InterPro" id="IPR017907">
    <property type="entry name" value="Znf_RING_CS"/>
</dbReference>
<evidence type="ECO:0000313" key="8">
    <source>
        <dbReference type="Proteomes" id="UP000008281"/>
    </source>
</evidence>
<organism evidence="8">
    <name type="scientific">Caenorhabditis remanei</name>
    <name type="common">Caenorhabditis vulgaris</name>
    <dbReference type="NCBI Taxonomy" id="31234"/>
    <lineage>
        <taxon>Eukaryota</taxon>
        <taxon>Metazoa</taxon>
        <taxon>Ecdysozoa</taxon>
        <taxon>Nematoda</taxon>
        <taxon>Chromadorea</taxon>
        <taxon>Rhabditida</taxon>
        <taxon>Rhabditina</taxon>
        <taxon>Rhabditomorpha</taxon>
        <taxon>Rhabditoidea</taxon>
        <taxon>Rhabditidae</taxon>
        <taxon>Peloderinae</taxon>
        <taxon>Caenorhabditis</taxon>
    </lineage>
</organism>
<dbReference type="GeneID" id="9812494"/>
<dbReference type="AlphaFoldDB" id="E3NBL6"/>
<dbReference type="InterPro" id="IPR052667">
    <property type="entry name" value="E3_ubiquitin-ligase_RING"/>
</dbReference>
<reference evidence="7" key="1">
    <citation type="submission" date="2007-07" db="EMBL/GenBank/DDBJ databases">
        <title>PCAP assembly of the Caenorhabditis remanei genome.</title>
        <authorList>
            <consortium name="The Caenorhabditis remanei Sequencing Consortium"/>
            <person name="Wilson R.K."/>
        </authorList>
    </citation>
    <scope>NUCLEOTIDE SEQUENCE [LARGE SCALE GENOMIC DNA]</scope>
    <source>
        <strain evidence="7">PB4641</strain>
    </source>
</reference>
<dbReference type="PANTHER" id="PTHR47156">
    <property type="entry name" value="PROTEIN CBG20824"/>
    <property type="match status" value="1"/>
</dbReference>
<proteinExistence type="predicted"/>
<keyword evidence="1" id="KW-0479">Metal-binding</keyword>
<evidence type="ECO:0000313" key="7">
    <source>
        <dbReference type="EMBL" id="EFO92018.1"/>
    </source>
</evidence>
<dbReference type="Gene3D" id="3.30.40.10">
    <property type="entry name" value="Zinc/RING finger domain, C3HC4 (zinc finger)"/>
    <property type="match status" value="1"/>
</dbReference>
<dbReference type="STRING" id="31234.E3NBL6"/>
<dbReference type="RefSeq" id="XP_003094218.2">
    <property type="nucleotide sequence ID" value="XM_003094170.2"/>
</dbReference>
<accession>E3NBL6</accession>
<dbReference type="KEGG" id="crq:GCK72_011329"/>
<evidence type="ECO:0000256" key="3">
    <source>
        <dbReference type="ARBA" id="ARBA00022833"/>
    </source>
</evidence>
<name>E3NBL6_CAERE</name>
<dbReference type="PROSITE" id="PS00518">
    <property type="entry name" value="ZF_RING_1"/>
    <property type="match status" value="1"/>
</dbReference>
<dbReference type="Pfam" id="PF14634">
    <property type="entry name" value="zf-RING_5"/>
    <property type="match status" value="1"/>
</dbReference>
<sequence length="336" mass="38815">MIPIKYVYPLFVWGIAAYLVSNKLQPRHYEEALEQLALMSFHTICLPDVAFLLVMFSSSSQVSMDKRKKNEFLILKGTVVLCPIVSTVLMGLLKIDEKIMHHIQFTLLGFALVFFYSPNIFFSSLYHLPAPFQKIHKRFLVTHGTMIFLLIQNYRAETAGICFMQAVMWIWSFVAIHEFSSVYWIDLRFKGDYLNNDFEEEQDTPGAEADYDFPIVEQEQEPEIQDDGQNEEDHNLEAPHELLRNMEQLIKTTSGCECKICLVEYSTTRIPRMLRGCGHTICEECAGQLLKNGTRFTTYNIASRSIRCPFCRKITVVQGTVQQMPKNYDLMEVIGI</sequence>